<proteinExistence type="predicted"/>
<accession>A0A0K2UUW6</accession>
<evidence type="ECO:0000256" key="1">
    <source>
        <dbReference type="SAM" id="MobiDB-lite"/>
    </source>
</evidence>
<name>A0A0K2UUW6_LEPSM</name>
<reference evidence="2" key="1">
    <citation type="submission" date="2014-05" db="EMBL/GenBank/DDBJ databases">
        <authorList>
            <person name="Chronopoulou M."/>
        </authorList>
    </citation>
    <scope>NUCLEOTIDE SEQUENCE</scope>
    <source>
        <tissue evidence="2">Whole organism</tissue>
    </source>
</reference>
<dbReference type="EMBL" id="HACA01024484">
    <property type="protein sequence ID" value="CDW41845.1"/>
    <property type="molecule type" value="Transcribed_RNA"/>
</dbReference>
<protein>
    <submittedName>
        <fullName evidence="2">Uncharacterized protein</fullName>
    </submittedName>
</protein>
<feature type="compositionally biased region" description="Pro residues" evidence="1">
    <location>
        <begin position="50"/>
        <end position="66"/>
    </location>
</feature>
<evidence type="ECO:0000313" key="2">
    <source>
        <dbReference type="EMBL" id="CDW41845.1"/>
    </source>
</evidence>
<sequence length="101" mass="10785">MSTPRNSRTTIKRGAESPVHYEGQQQQPRLSSTRKTSPGPGSIYRTMPLSSPPSHPGGPTAPPPSIIRPIPQHHGVSLPGYNSSSPRAFSPITVPKVNQSP</sequence>
<dbReference type="AlphaFoldDB" id="A0A0K2UUW6"/>
<feature type="region of interest" description="Disordered" evidence="1">
    <location>
        <begin position="1"/>
        <end position="101"/>
    </location>
</feature>
<feature type="non-terminal residue" evidence="2">
    <location>
        <position position="101"/>
    </location>
</feature>
<organism evidence="2">
    <name type="scientific">Lepeophtheirus salmonis</name>
    <name type="common">Salmon louse</name>
    <name type="synonym">Caligus salmonis</name>
    <dbReference type="NCBI Taxonomy" id="72036"/>
    <lineage>
        <taxon>Eukaryota</taxon>
        <taxon>Metazoa</taxon>
        <taxon>Ecdysozoa</taxon>
        <taxon>Arthropoda</taxon>
        <taxon>Crustacea</taxon>
        <taxon>Multicrustacea</taxon>
        <taxon>Hexanauplia</taxon>
        <taxon>Copepoda</taxon>
        <taxon>Siphonostomatoida</taxon>
        <taxon>Caligidae</taxon>
        <taxon>Lepeophtheirus</taxon>
    </lineage>
</organism>
<feature type="compositionally biased region" description="Polar residues" evidence="1">
    <location>
        <begin position="23"/>
        <end position="36"/>
    </location>
</feature>